<protein>
    <submittedName>
        <fullName evidence="1">Uncharacterized protein</fullName>
    </submittedName>
</protein>
<proteinExistence type="predicted"/>
<organism evidence="1 2">
    <name type="scientific">Eretmocerus hayati</name>
    <dbReference type="NCBI Taxonomy" id="131215"/>
    <lineage>
        <taxon>Eukaryota</taxon>
        <taxon>Metazoa</taxon>
        <taxon>Ecdysozoa</taxon>
        <taxon>Arthropoda</taxon>
        <taxon>Hexapoda</taxon>
        <taxon>Insecta</taxon>
        <taxon>Pterygota</taxon>
        <taxon>Neoptera</taxon>
        <taxon>Endopterygota</taxon>
        <taxon>Hymenoptera</taxon>
        <taxon>Apocrita</taxon>
        <taxon>Proctotrupomorpha</taxon>
        <taxon>Chalcidoidea</taxon>
        <taxon>Aphelinidae</taxon>
        <taxon>Aphelininae</taxon>
        <taxon>Eretmocerus</taxon>
    </lineage>
</organism>
<comment type="caution">
    <text evidence="1">The sequence shown here is derived from an EMBL/GenBank/DDBJ whole genome shotgun (WGS) entry which is preliminary data.</text>
</comment>
<reference evidence="1" key="1">
    <citation type="submission" date="2023-04" db="EMBL/GenBank/DDBJ databases">
        <title>A chromosome-level genome assembly of the parasitoid wasp Eretmocerus hayati.</title>
        <authorList>
            <person name="Zhong Y."/>
            <person name="Liu S."/>
            <person name="Liu Y."/>
        </authorList>
    </citation>
    <scope>NUCLEOTIDE SEQUENCE</scope>
    <source>
        <strain evidence="1">ZJU_SS_LIU_2023</strain>
    </source>
</reference>
<gene>
    <name evidence="1" type="ORF">QAD02_015634</name>
</gene>
<evidence type="ECO:0000313" key="1">
    <source>
        <dbReference type="EMBL" id="KAJ8679847.1"/>
    </source>
</evidence>
<dbReference type="EMBL" id="CM056742">
    <property type="protein sequence ID" value="KAJ8679847.1"/>
    <property type="molecule type" value="Genomic_DNA"/>
</dbReference>
<sequence length="178" mass="19554">MEKADKLRILQESVVDHPDFPKPGILFHDIFGILKNVTAFRALRDLMVEYAAMLDVEVIVGLDSRGFLLGPIISLELSKPFVAIRKKGKLPGKVIAQSYELEYGEDTFEIQVDAIKGKKKALIVDDLLATGGTMSAAEKLLTSSGVYVQGCLVVIELKSLNGRSKLNAPLHSLLKYNI</sequence>
<evidence type="ECO:0000313" key="2">
    <source>
        <dbReference type="Proteomes" id="UP001239111"/>
    </source>
</evidence>
<accession>A0ACC2P8T2</accession>
<keyword evidence="2" id="KW-1185">Reference proteome</keyword>
<name>A0ACC2P8T2_9HYME</name>
<dbReference type="Proteomes" id="UP001239111">
    <property type="component" value="Chromosome 2"/>
</dbReference>